<gene>
    <name evidence="5" type="ORF">AB0E89_31685</name>
</gene>
<evidence type="ECO:0000256" key="2">
    <source>
        <dbReference type="ARBA" id="ARBA00023157"/>
    </source>
</evidence>
<dbReference type="Proteomes" id="UP001550739">
    <property type="component" value="Unassembled WGS sequence"/>
</dbReference>
<feature type="compositionally biased region" description="Polar residues" evidence="3">
    <location>
        <begin position="718"/>
        <end position="728"/>
    </location>
</feature>
<feature type="region of interest" description="Disordered" evidence="3">
    <location>
        <begin position="718"/>
        <end position="743"/>
    </location>
</feature>
<dbReference type="Pfam" id="PF13385">
    <property type="entry name" value="Laminin_G_3"/>
    <property type="match status" value="2"/>
</dbReference>
<feature type="domain" description="LamG-like jellyroll fold" evidence="4">
    <location>
        <begin position="1074"/>
        <end position="1221"/>
    </location>
</feature>
<comment type="caution">
    <text evidence="5">The sequence shown here is derived from an EMBL/GenBank/DDBJ whole genome shotgun (WGS) entry which is preliminary data.</text>
</comment>
<organism evidence="5 6">
    <name type="scientific">Streptomyces sp. 900129855</name>
    <dbReference type="NCBI Taxonomy" id="3155129"/>
    <lineage>
        <taxon>Bacteria</taxon>
        <taxon>Bacillati</taxon>
        <taxon>Actinomycetota</taxon>
        <taxon>Actinomycetes</taxon>
        <taxon>Kitasatosporales</taxon>
        <taxon>Streptomycetaceae</taxon>
        <taxon>Streptomyces</taxon>
    </lineage>
</organism>
<keyword evidence="2" id="KW-1015">Disulfide bond</keyword>
<dbReference type="EMBL" id="JBEZVE010000019">
    <property type="protein sequence ID" value="MEU3785049.1"/>
    <property type="molecule type" value="Genomic_DNA"/>
</dbReference>
<dbReference type="InterPro" id="IPR006558">
    <property type="entry name" value="LamG-like"/>
</dbReference>
<feature type="domain" description="LamG-like jellyroll fold" evidence="4">
    <location>
        <begin position="841"/>
        <end position="982"/>
    </location>
</feature>
<dbReference type="InterPro" id="IPR013320">
    <property type="entry name" value="ConA-like_dom_sf"/>
</dbReference>
<proteinExistence type="predicted"/>
<evidence type="ECO:0000259" key="4">
    <source>
        <dbReference type="SMART" id="SM00560"/>
    </source>
</evidence>
<sequence length="1233" mass="128824">MGRSRVFALKRHRSLARGVVVTVTAGAVLTAGLVGVPASGPTTTKEAVAATSSTEAVGDGKALSEEAAQTEAAASGNQVEAVNLRTERSETLANPDGTFTLREYVQPVRAFKNGKWAELDTTLVQQPGGAWTPKASTADMAISNGGEGPFATLDRAGKRMSLSWPGPGALPKPKIEGSTANFADVLPGVDLTVTADVDGFSHLLVVKTAEAAADPRLAEISLPVTTRGLTLQTQTGGGLVAVDEGSDGPVFEAAQPQMWDSAGTSGASGASGTQRSLSSAGSKSDPARGRAEDLTEGPGEGSRVSPVKLGLRGGAMVLTPDRKLLKSATYPLYIDPVTKTYTRSGWTMVSSFNNQAEFWKFADHEGVGRCPRTVSALCASQTVDDLKRQFYAIPTGTLAGKDILQAEFAITLANAYNDTARPVVLSRVNSTGGAAIGAATNWDNQPSAKQTITSASTTARAGSCTATNQNLRFNVASAAQMAADNGWATTTFRLAASDESSYAYWNRFCGNGQLEVKYNRLPPQPSKAEMSISPGGKCVNGAGRPYVDSVPTMTAVIRDYDHNDVPGLAETLSAQFVLSKLDAATGKWTQVAEPFRVAPKTSYSDPADSQTGMAKFSAKAGLTGTYSAPQTFSLQENVVYAWQVRGGDGYGWGPWSGPPPKACEFVFDKTTPAAPTVTSAEYPDDDVAHAGVGDYGTFTFTTTSTDVVSYRYEFEDGTSGSLPAQSGTGRPGTLRWAPPRSGPHTLTVTAVDAAGRSGQSPGGYLFIVANGRAPRAAWKLDDQATATAAAGRAGDPSAAKGSGVTFGATKLGDKKEKIAASFDGSQGAHLSTPSAVVDTAKSFSIATWSYLPELPTRDMTLVSQDGTAEPGFVLGYDGTSQKWEFRFPASGIDSPGGWRVLDDTKAVAGLWVHLVAVYDADQHTMRLYKGGKAAAAPVQRRTSWNATGGLQMGRSLTLSGYTGYLKGSLSSVQVYDRLLSESELAAVSDSPPEQLAYWPLDEATNGVSPESGGTEGLALSGGASIYRVTDNVCDEIDPTCPTVPAQPMKGDGHLQLDGTSGFAQRGPGLFAAQGSFAVTARARLASPVPGKDQTVFSLAGRRGQAAVVRYSQAAERWQLAVTGQDTNDATPVTVSQSKDQLPPNTENSGDHLTLAYDAVFGEVRLYVNGRLSGVQTLWPNTWDLSTVSVQVGRSVTGATGSDYFSGALDEVSAYQGVVDQGQAARAAEVDTNS</sequence>
<dbReference type="PANTHER" id="PTHR46943:SF1">
    <property type="entry name" value="PENTRAXIN-RELATED PROTEIN PTX3"/>
    <property type="match status" value="1"/>
</dbReference>
<feature type="compositionally biased region" description="Polar residues" evidence="3">
    <location>
        <begin position="1127"/>
        <end position="1147"/>
    </location>
</feature>
<dbReference type="RefSeq" id="WP_334579897.1">
    <property type="nucleotide sequence ID" value="NZ_JBEZVE010000019.1"/>
</dbReference>
<evidence type="ECO:0000313" key="5">
    <source>
        <dbReference type="EMBL" id="MEU3785049.1"/>
    </source>
</evidence>
<dbReference type="SMART" id="SM00560">
    <property type="entry name" value="LamGL"/>
    <property type="match status" value="2"/>
</dbReference>
<reference evidence="5 6" key="1">
    <citation type="submission" date="2024-06" db="EMBL/GenBank/DDBJ databases">
        <title>The Natural Products Discovery Center: Release of the First 8490 Sequenced Strains for Exploring Actinobacteria Biosynthetic Diversity.</title>
        <authorList>
            <person name="Kalkreuter E."/>
            <person name="Kautsar S.A."/>
            <person name="Yang D."/>
            <person name="Bader C.D."/>
            <person name="Teijaro C.N."/>
            <person name="Fluegel L."/>
            <person name="Davis C.M."/>
            <person name="Simpson J.R."/>
            <person name="Lauterbach L."/>
            <person name="Steele A.D."/>
            <person name="Gui C."/>
            <person name="Meng S."/>
            <person name="Li G."/>
            <person name="Viehrig K."/>
            <person name="Ye F."/>
            <person name="Su P."/>
            <person name="Kiefer A.F."/>
            <person name="Nichols A."/>
            <person name="Cepeda A.J."/>
            <person name="Yan W."/>
            <person name="Fan B."/>
            <person name="Jiang Y."/>
            <person name="Adhikari A."/>
            <person name="Zheng C.-J."/>
            <person name="Schuster L."/>
            <person name="Cowan T.M."/>
            <person name="Smanski M.J."/>
            <person name="Chevrette M.G."/>
            <person name="De Carvalho L.P.S."/>
            <person name="Shen B."/>
        </authorList>
    </citation>
    <scope>NUCLEOTIDE SEQUENCE [LARGE SCALE GENOMIC DNA]</scope>
    <source>
        <strain evidence="5 6">NPDC033843</strain>
    </source>
</reference>
<accession>A0ABV2ZR54</accession>
<keyword evidence="1" id="KW-0732">Signal</keyword>
<evidence type="ECO:0000256" key="3">
    <source>
        <dbReference type="SAM" id="MobiDB-lite"/>
    </source>
</evidence>
<feature type="region of interest" description="Disordered" evidence="3">
    <location>
        <begin position="260"/>
        <end position="307"/>
    </location>
</feature>
<dbReference type="PANTHER" id="PTHR46943">
    <property type="entry name" value="PENTRAXIN-RELATED PROTEIN PTX3"/>
    <property type="match status" value="1"/>
</dbReference>
<evidence type="ECO:0000313" key="6">
    <source>
        <dbReference type="Proteomes" id="UP001550739"/>
    </source>
</evidence>
<protein>
    <submittedName>
        <fullName evidence="5">LamG domain-containing protein</fullName>
    </submittedName>
</protein>
<keyword evidence="6" id="KW-1185">Reference proteome</keyword>
<evidence type="ECO:0000256" key="1">
    <source>
        <dbReference type="ARBA" id="ARBA00022729"/>
    </source>
</evidence>
<dbReference type="Gene3D" id="2.60.120.200">
    <property type="match status" value="2"/>
</dbReference>
<feature type="region of interest" description="Disordered" evidence="3">
    <location>
        <begin position="1127"/>
        <end position="1148"/>
    </location>
</feature>
<name>A0ABV2ZR54_9ACTN</name>
<feature type="compositionally biased region" description="Low complexity" evidence="3">
    <location>
        <begin position="261"/>
        <end position="273"/>
    </location>
</feature>
<dbReference type="SUPFAM" id="SSF49899">
    <property type="entry name" value="Concanavalin A-like lectins/glucanases"/>
    <property type="match status" value="2"/>
</dbReference>
<dbReference type="InterPro" id="IPR042837">
    <property type="entry name" value="PTX3"/>
</dbReference>